<accession>A0A4U3MAA2</accession>
<evidence type="ECO:0000256" key="2">
    <source>
        <dbReference type="SAM" id="SignalP"/>
    </source>
</evidence>
<gene>
    <name evidence="3" type="ORF">FDA94_26775</name>
</gene>
<reference evidence="3 4" key="1">
    <citation type="submission" date="2019-04" db="EMBL/GenBank/DDBJ databases">
        <title>Herbidospora sp. NEAU-GS14.nov., a novel actinomycete isolated from soil.</title>
        <authorList>
            <person name="Han L."/>
        </authorList>
    </citation>
    <scope>NUCLEOTIDE SEQUENCE [LARGE SCALE GENOMIC DNA]</scope>
    <source>
        <strain evidence="3 4">NEAU-GS14</strain>
    </source>
</reference>
<protein>
    <submittedName>
        <fullName evidence="3">Uncharacterized protein</fullName>
    </submittedName>
</protein>
<name>A0A4U3MAA2_9ACTN</name>
<evidence type="ECO:0000313" key="4">
    <source>
        <dbReference type="Proteomes" id="UP000308705"/>
    </source>
</evidence>
<keyword evidence="4" id="KW-1185">Reference proteome</keyword>
<comment type="caution">
    <text evidence="3">The sequence shown here is derived from an EMBL/GenBank/DDBJ whole genome shotgun (WGS) entry which is preliminary data.</text>
</comment>
<feature type="region of interest" description="Disordered" evidence="1">
    <location>
        <begin position="309"/>
        <end position="329"/>
    </location>
</feature>
<feature type="signal peptide" evidence="2">
    <location>
        <begin position="1"/>
        <end position="19"/>
    </location>
</feature>
<evidence type="ECO:0000256" key="1">
    <source>
        <dbReference type="SAM" id="MobiDB-lite"/>
    </source>
</evidence>
<dbReference type="RefSeq" id="WP_137249835.1">
    <property type="nucleotide sequence ID" value="NZ_SZQA01000029.1"/>
</dbReference>
<dbReference type="EMBL" id="SZQA01000029">
    <property type="protein sequence ID" value="TKK85272.1"/>
    <property type="molecule type" value="Genomic_DNA"/>
</dbReference>
<feature type="chain" id="PRO_5039421532" evidence="2">
    <location>
        <begin position="20"/>
        <end position="329"/>
    </location>
</feature>
<keyword evidence="2" id="KW-0732">Signal</keyword>
<evidence type="ECO:0000313" key="3">
    <source>
        <dbReference type="EMBL" id="TKK85272.1"/>
    </source>
</evidence>
<dbReference type="AlphaFoldDB" id="A0A4U3MAA2"/>
<dbReference type="OrthoDB" id="3515089at2"/>
<organism evidence="3 4">
    <name type="scientific">Herbidospora galbida</name>
    <dbReference type="NCBI Taxonomy" id="2575442"/>
    <lineage>
        <taxon>Bacteria</taxon>
        <taxon>Bacillati</taxon>
        <taxon>Actinomycetota</taxon>
        <taxon>Actinomycetes</taxon>
        <taxon>Streptosporangiales</taxon>
        <taxon>Streptosporangiaceae</taxon>
        <taxon>Herbidospora</taxon>
    </lineage>
</organism>
<sequence>MRAIIAVLLAASASPWQVAQVVHSPGDDVFADVAVTADGTVWSAGHRYANGRRQGFVQSLKGKARKTLPGRLPELSAVAATTSRVWAFGPNRAYAWNGRAWTSWSLGTFHATDAETVSARDVWAVGGNTSRRWTGSSWKRHPVPGAAQAVDAGGGQVWAAGSGVFHWSGKAWRKVKLPAIPLPTEDATATFIDVAVVSARNVWAVGGVSWEGADAEGDDVTFSRPLAMHWNGSRWRMTLGTTQGQPYTEAEPDGKGGVWIAQGGWNPQLWQVRGTSWASTPLPRPTGYDASLAAVARRPGTSQVWGAGFTAPVGDPDDPGANATLWRVS</sequence>
<dbReference type="Proteomes" id="UP000308705">
    <property type="component" value="Unassembled WGS sequence"/>
</dbReference>
<proteinExistence type="predicted"/>